<evidence type="ECO:0000256" key="4">
    <source>
        <dbReference type="ARBA" id="ARBA00023295"/>
    </source>
</evidence>
<dbReference type="GO" id="GO:0005990">
    <property type="term" value="P:lactose catabolic process"/>
    <property type="evidence" value="ECO:0007669"/>
    <property type="project" value="TreeGrafter"/>
</dbReference>
<dbReference type="InterPro" id="IPR050347">
    <property type="entry name" value="Bact_Beta-galactosidase"/>
</dbReference>
<dbReference type="SUPFAM" id="SSF51445">
    <property type="entry name" value="(Trans)glycosidases"/>
    <property type="match status" value="1"/>
</dbReference>
<keyword evidence="3 6" id="KW-0378">Hydrolase</keyword>
<dbReference type="EC" id="3.2.1.23" evidence="2"/>
<dbReference type="GO" id="GO:0009341">
    <property type="term" value="C:beta-galactosidase complex"/>
    <property type="evidence" value="ECO:0007669"/>
    <property type="project" value="TreeGrafter"/>
</dbReference>
<keyword evidence="4" id="KW-0326">Glycosidase</keyword>
<feature type="chain" id="PRO_5037276449" description="beta-galactosidase" evidence="5">
    <location>
        <begin position="21"/>
        <end position="913"/>
    </location>
</feature>
<dbReference type="InterPro" id="IPR008979">
    <property type="entry name" value="Galactose-bd-like_sf"/>
</dbReference>
<reference evidence="6 7" key="1">
    <citation type="journal article" date="2021" name="Sci. Rep.">
        <title>The distribution of antibiotic resistance genes in chicken gut microbiota commensals.</title>
        <authorList>
            <person name="Juricova H."/>
            <person name="Matiasovicova J."/>
            <person name="Kubasova T."/>
            <person name="Cejkova D."/>
            <person name="Rychlik I."/>
        </authorList>
    </citation>
    <scope>NUCLEOTIDE SEQUENCE [LARGE SCALE GENOMIC DNA]</scope>
    <source>
        <strain evidence="6 7">An819</strain>
    </source>
</reference>
<comment type="caution">
    <text evidence="6">The sequence shown here is derived from an EMBL/GenBank/DDBJ whole genome shotgun (WGS) entry which is preliminary data.</text>
</comment>
<dbReference type="GO" id="GO:0004565">
    <property type="term" value="F:beta-galactosidase activity"/>
    <property type="evidence" value="ECO:0007669"/>
    <property type="project" value="UniProtKB-EC"/>
</dbReference>
<evidence type="ECO:0000256" key="2">
    <source>
        <dbReference type="ARBA" id="ARBA00012756"/>
    </source>
</evidence>
<dbReference type="RefSeq" id="WP_205108586.1">
    <property type="nucleotide sequence ID" value="NZ_JACJJL010000006.1"/>
</dbReference>
<evidence type="ECO:0000313" key="7">
    <source>
        <dbReference type="Proteomes" id="UP000764045"/>
    </source>
</evidence>
<dbReference type="InterPro" id="IPR017853">
    <property type="entry name" value="GH"/>
</dbReference>
<dbReference type="AlphaFoldDB" id="A0A939B441"/>
<dbReference type="Proteomes" id="UP000764045">
    <property type="component" value="Unassembled WGS sequence"/>
</dbReference>
<sequence length="913" mass="100662">MYKYLFSLILVAVMASAAAAQDCLDISGEWLCGGTTPVRLPGTTDDARLGEPNRLGPAMAKPQLTHLTRRHCFMGEARYLRRVDIPKAMAGRPLRVTFERVLWHSRLFVDGRDMGQSQESLVSPHVYTIPRGLAEGAHEIELRVDNSKQYDISYNEMCHAYTDETQIKWNGVLGRMEITALADVEIASLDVYPDVAGRRISVAARLSKHGGGRAKGVLTLGVRQLSTGCRLPVKSLRVALPDSATDVTAWYDMGDDVRLWSEFDPTLYELTAEYDGGGIHAGRNVTFGMREIGSEGGRLLVNGRRTFLRGTLECCVFPLTGTPPTTEDGWLKVFATARDWGLNHLRFHSYCPPEAAFRVADRMGFYLQVELPCWSLNIGRDKAVELFLRREFDNIVANYGNHPSLCLVSCGNELQSDFTVLNSMVRDMKQKDPRHLYSTTTYTFERGHGGHPEPEDQFFVTQRTDSGWVRGQGVFDAERPSFEKDYAASVGTPSVPLISHEIGQYAVYPNVREIEKYTGVLDPLNFKAVRDDLRDKGLLKLADDFFDASGRFAAILYKEEVERALKTPGFSGFQLLGLQDFPGQSTALVGLVDAFWDNKGFMSPADFRCFCAPVVPLARYGKAVYTTDETFDAAVEVANYGREAIAGGRLVWTLADDLGRTVGSGATDCGTIAQGGLTALGRVKVDLGGVAGPCRLTLRVALDGTPWRNSWHIWVYPPTAGLDCGDVVLTADCDEAARALAKGRKVLFSPAEKHLKGLEGKFVPVFWSPVHFPKQAGTMGVLCNPSHPALASFPTESHSDWQWWGLMKNSKVLVTDSLRNVVPIVSVIDNFANNRRLAAAIEARCGGGRLLFTSMNLIEKMNSCPEARQMAVSLLRYMNSDDFAPAAEMTVGELRSFISATDNSIKTGAESIY</sequence>
<dbReference type="EMBL" id="JACJJL010000006">
    <property type="protein sequence ID" value="MBM6661150.1"/>
    <property type="molecule type" value="Genomic_DNA"/>
</dbReference>
<dbReference type="PANTHER" id="PTHR46323">
    <property type="entry name" value="BETA-GALACTOSIDASE"/>
    <property type="match status" value="1"/>
</dbReference>
<keyword evidence="7" id="KW-1185">Reference proteome</keyword>
<evidence type="ECO:0000256" key="1">
    <source>
        <dbReference type="ARBA" id="ARBA00001412"/>
    </source>
</evidence>
<accession>A0A939B441</accession>
<comment type="catalytic activity">
    <reaction evidence="1">
        <text>Hydrolysis of terminal non-reducing beta-D-galactose residues in beta-D-galactosides.</text>
        <dbReference type="EC" id="3.2.1.23"/>
    </reaction>
</comment>
<dbReference type="Gene3D" id="3.20.20.80">
    <property type="entry name" value="Glycosidases"/>
    <property type="match status" value="1"/>
</dbReference>
<name>A0A939B441_9BACT</name>
<keyword evidence="5" id="KW-0732">Signal</keyword>
<evidence type="ECO:0000313" key="6">
    <source>
        <dbReference type="EMBL" id="MBM6661150.1"/>
    </source>
</evidence>
<evidence type="ECO:0000256" key="3">
    <source>
        <dbReference type="ARBA" id="ARBA00022801"/>
    </source>
</evidence>
<protein>
    <recommendedName>
        <fullName evidence="2">beta-galactosidase</fullName>
        <ecNumber evidence="2">3.2.1.23</ecNumber>
    </recommendedName>
</protein>
<gene>
    <name evidence="6" type="ORF">H6B30_05170</name>
</gene>
<organism evidence="6 7">
    <name type="scientific">Marseilla massiliensis</name>
    <dbReference type="NCBI Taxonomy" id="1841864"/>
    <lineage>
        <taxon>Bacteria</taxon>
        <taxon>Pseudomonadati</taxon>
        <taxon>Bacteroidota</taxon>
        <taxon>Bacteroidia</taxon>
        <taxon>Bacteroidales</taxon>
        <taxon>Prevotellaceae</taxon>
        <taxon>Marseilla</taxon>
    </lineage>
</organism>
<proteinExistence type="predicted"/>
<evidence type="ECO:0000256" key="5">
    <source>
        <dbReference type="SAM" id="SignalP"/>
    </source>
</evidence>
<dbReference type="SUPFAM" id="SSF49785">
    <property type="entry name" value="Galactose-binding domain-like"/>
    <property type="match status" value="1"/>
</dbReference>
<dbReference type="Gene3D" id="2.60.120.260">
    <property type="entry name" value="Galactose-binding domain-like"/>
    <property type="match status" value="1"/>
</dbReference>
<dbReference type="PANTHER" id="PTHR46323:SF2">
    <property type="entry name" value="BETA-GALACTOSIDASE"/>
    <property type="match status" value="1"/>
</dbReference>
<feature type="signal peptide" evidence="5">
    <location>
        <begin position="1"/>
        <end position="20"/>
    </location>
</feature>